<name>A0AA35VZN2_GEOBA</name>
<dbReference type="AlphaFoldDB" id="A0AA35VZN2"/>
<protein>
    <recommendedName>
        <fullName evidence="1">Death domain-containing protein</fullName>
    </recommendedName>
</protein>
<gene>
    <name evidence="2" type="ORF">GBAR_LOCUS50</name>
</gene>
<evidence type="ECO:0000313" key="3">
    <source>
        <dbReference type="Proteomes" id="UP001174909"/>
    </source>
</evidence>
<dbReference type="EMBL" id="CASHTH010000008">
    <property type="protein sequence ID" value="CAI7988773.1"/>
    <property type="molecule type" value="Genomic_DNA"/>
</dbReference>
<evidence type="ECO:0000259" key="1">
    <source>
        <dbReference type="PROSITE" id="PS50017"/>
    </source>
</evidence>
<dbReference type="GO" id="GO:0007165">
    <property type="term" value="P:signal transduction"/>
    <property type="evidence" value="ECO:0007669"/>
    <property type="project" value="InterPro"/>
</dbReference>
<reference evidence="2" key="1">
    <citation type="submission" date="2023-03" db="EMBL/GenBank/DDBJ databases">
        <authorList>
            <person name="Steffen K."/>
            <person name="Cardenas P."/>
        </authorList>
    </citation>
    <scope>NUCLEOTIDE SEQUENCE</scope>
</reference>
<dbReference type="InterPro" id="IPR000488">
    <property type="entry name" value="Death_dom"/>
</dbReference>
<organism evidence="2 3">
    <name type="scientific">Geodia barretti</name>
    <name type="common">Barrett's horny sponge</name>
    <dbReference type="NCBI Taxonomy" id="519541"/>
    <lineage>
        <taxon>Eukaryota</taxon>
        <taxon>Metazoa</taxon>
        <taxon>Porifera</taxon>
        <taxon>Demospongiae</taxon>
        <taxon>Heteroscleromorpha</taxon>
        <taxon>Tetractinellida</taxon>
        <taxon>Astrophorina</taxon>
        <taxon>Geodiidae</taxon>
        <taxon>Geodia</taxon>
    </lineage>
</organism>
<dbReference type="InterPro" id="IPR011029">
    <property type="entry name" value="DEATH-like_dom_sf"/>
</dbReference>
<proteinExistence type="predicted"/>
<sequence length="209" mass="24060">MADITAPSGKFLVKKVPLSKRRWRVSEVDLHQISRLLGKGWWEMFAGKIGLHEEVEEIKVRYLDLDNQKYQLMLQWNSMYESKATYSKLLRALSQLNQIDALDSACKLLHAQTEPGRPLPSVLEQYRDTLKRRYSEYRLKSVVDWPPPPTEKLVKLAMIKGPKVDPMFINDITKGNIPNVLKANAAIELVRFYKEIESGEGKVFIMEGA</sequence>
<dbReference type="SMART" id="SM00005">
    <property type="entry name" value="DEATH"/>
    <property type="match status" value="1"/>
</dbReference>
<dbReference type="SUPFAM" id="SSF47986">
    <property type="entry name" value="DEATH domain"/>
    <property type="match status" value="1"/>
</dbReference>
<accession>A0AA35VZN2</accession>
<dbReference type="Gene3D" id="1.10.533.10">
    <property type="entry name" value="Death Domain, Fas"/>
    <property type="match status" value="1"/>
</dbReference>
<feature type="non-terminal residue" evidence="2">
    <location>
        <position position="1"/>
    </location>
</feature>
<comment type="caution">
    <text evidence="2">The sequence shown here is derived from an EMBL/GenBank/DDBJ whole genome shotgun (WGS) entry which is preliminary data.</text>
</comment>
<keyword evidence="3" id="KW-1185">Reference proteome</keyword>
<dbReference type="PROSITE" id="PS50017">
    <property type="entry name" value="DEATH_DOMAIN"/>
    <property type="match status" value="1"/>
</dbReference>
<dbReference type="CDD" id="cd01670">
    <property type="entry name" value="Death"/>
    <property type="match status" value="1"/>
</dbReference>
<feature type="domain" description="Death" evidence="1">
    <location>
        <begin position="42"/>
        <end position="109"/>
    </location>
</feature>
<dbReference type="Proteomes" id="UP001174909">
    <property type="component" value="Unassembled WGS sequence"/>
</dbReference>
<dbReference type="Pfam" id="PF00531">
    <property type="entry name" value="Death"/>
    <property type="match status" value="1"/>
</dbReference>
<evidence type="ECO:0000313" key="2">
    <source>
        <dbReference type="EMBL" id="CAI7988773.1"/>
    </source>
</evidence>